<dbReference type="Gene3D" id="3.30.300.30">
    <property type="match status" value="2"/>
</dbReference>
<sequence>MNARRTLEGLSEDARRELIAGLLKARERKSGSWPLSPAQIGMWLQQNLAPDNTAYNMPLAFCLHGRLPDARALIARMLADVVARHPALRTVFEAGDAEPAQRVLDAVDVDLPMHDIGEAGANWQAVALARCGEQASRAFDLAAGPLFRFSLLRVSDELHVLVATFHHIVMDGWSIGVFLKDFAKSFVVHGRGRTVDFDPLPVTYRDYVERMRTPAARAAAAGHVDYWKRRLEGAPAALNLPVQFRRTANAAFRGALHGFRIPLEVSRRLTALGNLHGATGFMTMLATFYALLARICDASDIVLGVSTSNRDDKDYRNMLGLFSDVLPMRARCDRGGSFVDLLRHVRENCLADYEHSATSLTTIIEHVRPARGSDRGLPFQAGFDFQNTPWPALVLDLVTLLPGDAGSAKLDLNFNLSKEQDRLVGSFEYDTDLFSEGAIRNIEARYQMLLKRIVERPAQALDTLDLLDADEKHRIVHEWNVPAVAVEGAGASASVLDLIDARSRSHPGHCALDDAGERVDYATLARRTDALARRLAARGIGRGDRVGLYFSRGAAYVVALIGVMKAGATYVPLDPALNDARLDDMVDAASVATVLTTRSLASRWPVARPVSLVAIEDALAEATDGAMPPAPRAGDVAYIVYTSGTSGRPKGVLISHGALLAFVRGASTVFNLRSNDRVLQFASIGFDTSAEEIFPALASGACLAFADANAAGSAQRFLEEAERRDISVLNLPTALWHEVVDALQPPVAARLPTAARLVVIGGEAALPSALARWHEAAGDAVRLVNTYGPTETTVSVTAAELERLPDPQRRLSLPIGRPYPGVRAYVLDAHGQPVAPGLYGELFIGGPSVALGYDGAPELTAQRFVADPFDGRPDARMYRTGDFVRWLDDGSLEFAGRRDGQVKLAGHRIELAEIEGALLRHADVAQAAVVVQGDETTRRLAAFVVARPVASLDAAAVREWLRTRLPAPMQPSVVALLPHLPVTVNGKIDRAALAARDDGAASSSAAPLDPEQALLAAVWAQVLGVPNVGAHDNFFDLGGHSLLLIRLLSRVRRVFGVDVTLAQAFDAPTVARLARTIASIRDADGGVHAEPIAAQPRPAGADARFPLSFEQERLWFLYRLDPASSAYNSPSALRIAGAFDLDALQASIDALVARHEILRTAFVDDDGEPQQIVCAQRPVRVVAHDLRELDHARREERLHVLIAHDAAQPFDLRHGPVLRVGAVRCADDDTVLLFNWHHIVTDAWSLTVLVRELSAGYAAFAAGREPAPAPLPIQFGDYAHWQRRQAAGAAYENSVAYWRERLRDAPEPIEFAPRRHGARTGTARAGRVERRYDAALRDGLVRVARGRDATLFIVCLAAFQWLLARCGGRTDIAVGTPISGRSHEALEPLIGFFVNTVVVRCELAGAVRFADALEIVRTAALGAYAHRHVPFDRVVRDLRDGGAGPSAFDVSFVLENADELPAAFPGARVDALPRGAQDAKFRLSLSLREDAGGIACEWEYPADEYDADAIERLADRYAVLLRGVAHDADAVPSMTSAEEQKTIVDEWSDGGAAPIEPICLHARVERQARLTPDAPALVCESTVLTYAQLDARAERLARHLHRGGVGPDVLVGVCAARSADLAVALLAVWKAGGAYVALDPVQPPARLAQLLDDAGAPWLIGDRVSIESFAGDARTFALEDLDALPDGEAFAETVTPSNLAYVIFTSGSTGRPKGVLIEHRHAVNLAQDLRARLADLGVPPDGRWAWNASFAFDASLQALLAWGDGACLHLLSADTRRDPALLLDYLKTHRIDVLDATPLQIESLLQRAGDDTDLPVLVIGGEAIGVDLWQRIAALPRGALNVYGPTETTVDATCARIEGTRPTIGRPLANVRCYVLDAHGAVQPEGVPGELCIAGAGVARGYLNRPELTAERFVEIDVAGRTERVYRTGDIARWIDGQLDYLGRRDGQVKIRGYRIEVEEVAQQLRRLHGVAAAVVTMRNDSLVGYVVALTVASDEWLDALGAQLRTVLPEYMVPSHLVALDALPTTANGKLDHAALPAPDTSDTRRPYVAPASDTEKALAAIWAELFHIDASSVSAAANFFALGGHSLLLMRMISAIRHALDVDVPLKALFDAADLRACADVVDAMRRESALADESLEEMQW</sequence>
<dbReference type="FunFam" id="2.30.38.10:FF:000001">
    <property type="entry name" value="Non-ribosomal peptide synthetase PvdI"/>
    <property type="match status" value="1"/>
</dbReference>
<keyword evidence="6" id="KW-1185">Reference proteome</keyword>
<dbReference type="InterPro" id="IPR042099">
    <property type="entry name" value="ANL_N_sf"/>
</dbReference>
<dbReference type="Gene3D" id="1.10.1200.10">
    <property type="entry name" value="ACP-like"/>
    <property type="match status" value="2"/>
</dbReference>
<dbReference type="Pfam" id="PF00501">
    <property type="entry name" value="AMP-binding"/>
    <property type="match status" value="2"/>
</dbReference>
<reference evidence="5" key="1">
    <citation type="submission" date="2023-02" db="EMBL/GenBank/DDBJ databases">
        <title>Tahibacter soli sp. nov. isolated from soil.</title>
        <authorList>
            <person name="Baek J.H."/>
            <person name="Lee J.K."/>
            <person name="Choi D.G."/>
            <person name="Jeon C.O."/>
        </authorList>
    </citation>
    <scope>NUCLEOTIDE SEQUENCE</scope>
    <source>
        <strain evidence="5">BL</strain>
    </source>
</reference>
<evidence type="ECO:0000313" key="6">
    <source>
        <dbReference type="Proteomes" id="UP001139971"/>
    </source>
</evidence>
<dbReference type="GO" id="GO:0005829">
    <property type="term" value="C:cytosol"/>
    <property type="evidence" value="ECO:0007669"/>
    <property type="project" value="TreeGrafter"/>
</dbReference>
<dbReference type="InterPro" id="IPR010071">
    <property type="entry name" value="AA_adenyl_dom"/>
</dbReference>
<dbReference type="EMBL" id="JAOVZO020000023">
    <property type="protein sequence ID" value="MDC8016148.1"/>
    <property type="molecule type" value="Genomic_DNA"/>
</dbReference>
<dbReference type="SMART" id="SM00823">
    <property type="entry name" value="PKS_PP"/>
    <property type="match status" value="2"/>
</dbReference>
<dbReference type="PROSITE" id="PS00455">
    <property type="entry name" value="AMP_BINDING"/>
    <property type="match status" value="2"/>
</dbReference>
<dbReference type="SUPFAM" id="SSF47336">
    <property type="entry name" value="ACP-like"/>
    <property type="match status" value="2"/>
</dbReference>
<dbReference type="Proteomes" id="UP001139971">
    <property type="component" value="Unassembled WGS sequence"/>
</dbReference>
<dbReference type="CDD" id="cd19531">
    <property type="entry name" value="LCL_NRPS-like"/>
    <property type="match status" value="2"/>
</dbReference>
<dbReference type="NCBIfam" id="TIGR01733">
    <property type="entry name" value="AA-adenyl-dom"/>
    <property type="match status" value="2"/>
</dbReference>
<dbReference type="NCBIfam" id="NF003417">
    <property type="entry name" value="PRK04813.1"/>
    <property type="match status" value="2"/>
</dbReference>
<evidence type="ECO:0000256" key="1">
    <source>
        <dbReference type="ARBA" id="ARBA00001957"/>
    </source>
</evidence>
<comment type="cofactor">
    <cofactor evidence="1">
        <name>pantetheine 4'-phosphate</name>
        <dbReference type="ChEBI" id="CHEBI:47942"/>
    </cofactor>
</comment>
<dbReference type="PANTHER" id="PTHR45527:SF1">
    <property type="entry name" value="FATTY ACID SYNTHASE"/>
    <property type="match status" value="1"/>
</dbReference>
<name>A0A9X3YSF7_9GAMM</name>
<dbReference type="CDD" id="cd05930">
    <property type="entry name" value="A_NRPS"/>
    <property type="match status" value="2"/>
</dbReference>
<dbReference type="PROSITE" id="PS00012">
    <property type="entry name" value="PHOSPHOPANTETHEINE"/>
    <property type="match status" value="2"/>
</dbReference>
<dbReference type="PROSITE" id="PS50075">
    <property type="entry name" value="CARRIER"/>
    <property type="match status" value="2"/>
</dbReference>
<dbReference type="Gene3D" id="3.40.50.12780">
    <property type="entry name" value="N-terminal domain of ligase-like"/>
    <property type="match status" value="1"/>
</dbReference>
<evidence type="ECO:0000313" key="5">
    <source>
        <dbReference type="EMBL" id="MDC8016148.1"/>
    </source>
</evidence>
<dbReference type="InterPro" id="IPR036736">
    <property type="entry name" value="ACP-like_sf"/>
</dbReference>
<dbReference type="SUPFAM" id="SSF52777">
    <property type="entry name" value="CoA-dependent acyltransferases"/>
    <property type="match status" value="4"/>
</dbReference>
<dbReference type="InterPro" id="IPR000873">
    <property type="entry name" value="AMP-dep_synth/lig_dom"/>
</dbReference>
<dbReference type="Pfam" id="PF13193">
    <property type="entry name" value="AMP-binding_C"/>
    <property type="match status" value="2"/>
</dbReference>
<dbReference type="Pfam" id="PF00668">
    <property type="entry name" value="Condensation"/>
    <property type="match status" value="2"/>
</dbReference>
<feature type="domain" description="Carrier" evidence="4">
    <location>
        <begin position="2051"/>
        <end position="2128"/>
    </location>
</feature>
<dbReference type="InterPro" id="IPR025110">
    <property type="entry name" value="AMP-bd_C"/>
</dbReference>
<dbReference type="Gene3D" id="3.30.559.10">
    <property type="entry name" value="Chloramphenicol acetyltransferase-like domain"/>
    <property type="match status" value="2"/>
</dbReference>
<gene>
    <name evidence="5" type="ORF">OD750_026780</name>
</gene>
<evidence type="ECO:0000256" key="2">
    <source>
        <dbReference type="ARBA" id="ARBA00022450"/>
    </source>
</evidence>
<evidence type="ECO:0000256" key="3">
    <source>
        <dbReference type="ARBA" id="ARBA00022553"/>
    </source>
</evidence>
<dbReference type="Gene3D" id="3.40.50.980">
    <property type="match status" value="2"/>
</dbReference>
<dbReference type="GO" id="GO:0044550">
    <property type="term" value="P:secondary metabolite biosynthetic process"/>
    <property type="evidence" value="ECO:0007669"/>
    <property type="project" value="TreeGrafter"/>
</dbReference>
<dbReference type="Gene3D" id="2.30.38.10">
    <property type="entry name" value="Luciferase, Domain 3"/>
    <property type="match status" value="1"/>
</dbReference>
<dbReference type="Gene3D" id="3.30.559.30">
    <property type="entry name" value="Nonribosomal peptide synthetase, condensation domain"/>
    <property type="match status" value="2"/>
</dbReference>
<dbReference type="GO" id="GO:0003824">
    <property type="term" value="F:catalytic activity"/>
    <property type="evidence" value="ECO:0007669"/>
    <property type="project" value="InterPro"/>
</dbReference>
<dbReference type="RefSeq" id="WP_263542566.1">
    <property type="nucleotide sequence ID" value="NZ_JAOVZO020000023.1"/>
</dbReference>
<dbReference type="FunFam" id="1.10.1200.10:FF:000016">
    <property type="entry name" value="Non-ribosomal peptide synthase"/>
    <property type="match status" value="1"/>
</dbReference>
<dbReference type="PANTHER" id="PTHR45527">
    <property type="entry name" value="NONRIBOSOMAL PEPTIDE SYNTHETASE"/>
    <property type="match status" value="1"/>
</dbReference>
<dbReference type="InterPro" id="IPR023213">
    <property type="entry name" value="CAT-like_dom_sf"/>
</dbReference>
<protein>
    <submittedName>
        <fullName evidence="5">Amino acid adenylation domain-containing protein</fullName>
    </submittedName>
</protein>
<dbReference type="InterPro" id="IPR045851">
    <property type="entry name" value="AMP-bd_C_sf"/>
</dbReference>
<dbReference type="GO" id="GO:0043041">
    <property type="term" value="P:amino acid activation for nonribosomal peptide biosynthetic process"/>
    <property type="evidence" value="ECO:0007669"/>
    <property type="project" value="TreeGrafter"/>
</dbReference>
<dbReference type="InterPro" id="IPR006162">
    <property type="entry name" value="Ppantetheine_attach_site"/>
</dbReference>
<dbReference type="InterPro" id="IPR001242">
    <property type="entry name" value="Condensation_dom"/>
</dbReference>
<dbReference type="InterPro" id="IPR009081">
    <property type="entry name" value="PP-bd_ACP"/>
</dbReference>
<proteinExistence type="predicted"/>
<organism evidence="5 6">
    <name type="scientific">Tahibacter soli</name>
    <dbReference type="NCBI Taxonomy" id="2983605"/>
    <lineage>
        <taxon>Bacteria</taxon>
        <taxon>Pseudomonadati</taxon>
        <taxon>Pseudomonadota</taxon>
        <taxon>Gammaproteobacteria</taxon>
        <taxon>Lysobacterales</taxon>
        <taxon>Rhodanobacteraceae</taxon>
        <taxon>Tahibacter</taxon>
    </lineage>
</organism>
<keyword evidence="3" id="KW-0597">Phosphoprotein</keyword>
<dbReference type="InterPro" id="IPR020806">
    <property type="entry name" value="PKS_PP-bd"/>
</dbReference>
<dbReference type="Pfam" id="PF00550">
    <property type="entry name" value="PP-binding"/>
    <property type="match status" value="2"/>
</dbReference>
<dbReference type="SUPFAM" id="SSF56801">
    <property type="entry name" value="Acetyl-CoA synthetase-like"/>
    <property type="match status" value="2"/>
</dbReference>
<accession>A0A9X3YSF7</accession>
<dbReference type="GO" id="GO:0072330">
    <property type="term" value="P:monocarboxylic acid biosynthetic process"/>
    <property type="evidence" value="ECO:0007669"/>
    <property type="project" value="UniProtKB-ARBA"/>
</dbReference>
<dbReference type="InterPro" id="IPR020845">
    <property type="entry name" value="AMP-binding_CS"/>
</dbReference>
<dbReference type="GO" id="GO:0031177">
    <property type="term" value="F:phosphopantetheine binding"/>
    <property type="evidence" value="ECO:0007669"/>
    <property type="project" value="InterPro"/>
</dbReference>
<comment type="caution">
    <text evidence="5">The sequence shown here is derived from an EMBL/GenBank/DDBJ whole genome shotgun (WGS) entry which is preliminary data.</text>
</comment>
<keyword evidence="2" id="KW-0596">Phosphopantetheine</keyword>
<feature type="domain" description="Carrier" evidence="4">
    <location>
        <begin position="1006"/>
        <end position="1081"/>
    </location>
</feature>
<evidence type="ECO:0000259" key="4">
    <source>
        <dbReference type="PROSITE" id="PS50075"/>
    </source>
</evidence>
<dbReference type="FunFam" id="3.30.559.10:FF:000012">
    <property type="entry name" value="Non-ribosomal peptide synthetase"/>
    <property type="match status" value="1"/>
</dbReference>
<dbReference type="FunFam" id="3.40.50.980:FF:000001">
    <property type="entry name" value="Non-ribosomal peptide synthetase"/>
    <property type="match status" value="2"/>
</dbReference>